<name>A0A644YP99_9ZZZZ</name>
<protein>
    <recommendedName>
        <fullName evidence="3">Cellulose synthase regulatory subunit</fullName>
    </recommendedName>
</protein>
<comment type="caution">
    <text evidence="2">The sequence shown here is derived from an EMBL/GenBank/DDBJ whole genome shotgun (WGS) entry which is preliminary data.</text>
</comment>
<accession>A0A644YP99</accession>
<evidence type="ECO:0000313" key="2">
    <source>
        <dbReference type="EMBL" id="MPM29691.1"/>
    </source>
</evidence>
<dbReference type="EMBL" id="VSSQ01005581">
    <property type="protein sequence ID" value="MPM29691.1"/>
    <property type="molecule type" value="Genomic_DNA"/>
</dbReference>
<evidence type="ECO:0008006" key="3">
    <source>
        <dbReference type="Google" id="ProtNLM"/>
    </source>
</evidence>
<organism evidence="2">
    <name type="scientific">bioreactor metagenome</name>
    <dbReference type="NCBI Taxonomy" id="1076179"/>
    <lineage>
        <taxon>unclassified sequences</taxon>
        <taxon>metagenomes</taxon>
        <taxon>ecological metagenomes</taxon>
    </lineage>
</organism>
<keyword evidence="1" id="KW-0812">Transmembrane</keyword>
<proteinExistence type="predicted"/>
<reference evidence="2" key="1">
    <citation type="submission" date="2019-08" db="EMBL/GenBank/DDBJ databases">
        <authorList>
            <person name="Kucharzyk K."/>
            <person name="Murdoch R.W."/>
            <person name="Higgins S."/>
            <person name="Loffler F."/>
        </authorList>
    </citation>
    <scope>NUCLEOTIDE SEQUENCE</scope>
</reference>
<sequence>MPVPRPRPPVPASALRPRVPRCVRVGNMALLLLLCCGSLAQASAISSDLNLLAQGQRFERRISLATMGLPGPSVNIPQGSLQEFYFPAHARDESRSLRVETPANQPVPAFALNGVAVPTDITAPGQPNQQLSTRMPLAANAAHARLGMQVGPMPQNACEAVPKGAVALHSDSFLSYYPTASTTAPAPTPTTSAWSDDLASLPERPFLLVAAPPLSLEVFDTAWRVGLAMARMGRPVAVHTLPRVGDNVDTRGLSIPASLTALPAFASLADASEHHTIANPAEIGALLLLDAADTLADLVVVDRQLQSQIRSALDALQNQIGDAEALAVFQQWRDKKMPLSRTDAPAGSLSRVAFGAHPAWMINADGAAGIAALESRTRWQPLTAVANGAARLAAHQADHPLLRRPDASAPHQFAVQAPQNWAASFVLTPPLASAHTPSHVQASFQLPAQSRAQQPVGVLRWNGVLLEAKKLRVDSERETLGADVPVYALSAINLLTVSLEQSAPAGDCQQITPVPVTALQLDVRFGAAPAGASTEMPARPTFADLIPELGRAAELAVPQSYLTQARVGLSNTIRMALAANLSPVASRLVLVDAHRPYQPSGPFVALDIPLQGVTPAMAMREQKIMLNDSPVSGLNWLPTAPVTAVQTVTMGSQPGLLWYPLTPDAMPQPTGLLVNHGQFALLGANSEVAWLNASGSVVHAADANVTGPMYEWRSLFSWGVPVTLAMVVLFVVLLLAAMVASRRASRKALPTEGSS</sequence>
<dbReference type="AlphaFoldDB" id="A0A644YP99"/>
<evidence type="ECO:0000256" key="1">
    <source>
        <dbReference type="SAM" id="Phobius"/>
    </source>
</evidence>
<keyword evidence="1" id="KW-0472">Membrane</keyword>
<feature type="transmembrane region" description="Helical" evidence="1">
    <location>
        <begin position="715"/>
        <end position="740"/>
    </location>
</feature>
<keyword evidence="1" id="KW-1133">Transmembrane helix</keyword>
<gene>
    <name evidence="2" type="ORF">SDC9_76231</name>
</gene>